<dbReference type="PANTHER" id="PTHR39209">
    <property type="match status" value="1"/>
</dbReference>
<evidence type="ECO:0000259" key="1">
    <source>
        <dbReference type="SMART" id="SM00873"/>
    </source>
</evidence>
<dbReference type="AlphaFoldDB" id="A0A0A2EBP6"/>
<accession>A0A0A2EBP6</accession>
<dbReference type="RefSeq" id="WP_036873435.1">
    <property type="nucleotide sequence ID" value="NZ_JBGYTE010000049.1"/>
</dbReference>
<evidence type="ECO:0000313" key="3">
    <source>
        <dbReference type="Proteomes" id="UP000030103"/>
    </source>
</evidence>
<dbReference type="STRING" id="28115.HQ47_04010"/>
<gene>
    <name evidence="2" type="ORF">HQ47_04010</name>
</gene>
<dbReference type="Pfam" id="PF03483">
    <property type="entry name" value="B3_4"/>
    <property type="match status" value="1"/>
</dbReference>
<reference evidence="2 3" key="1">
    <citation type="submission" date="2014-09" db="EMBL/GenBank/DDBJ databases">
        <title>Draft Genome Sequence of Porphyromonas macacae COT-192_OH2859.</title>
        <authorList>
            <person name="Wallis C."/>
            <person name="Deusch O."/>
            <person name="O'Flynn C."/>
            <person name="Davis I."/>
            <person name="Horsfall A."/>
            <person name="Kirkwood N."/>
            <person name="Harris S."/>
            <person name="Eisen J.A."/>
            <person name="Coil D.A."/>
            <person name="Darling A.E."/>
            <person name="Jospin G."/>
            <person name="Alexiev A."/>
        </authorList>
    </citation>
    <scope>NUCLEOTIDE SEQUENCE [LARGE SCALE GENOMIC DNA]</scope>
    <source>
        <strain evidence="3">COT-192 OH2859</strain>
    </source>
</reference>
<comment type="caution">
    <text evidence="2">The sequence shown here is derived from an EMBL/GenBank/DDBJ whole genome shotgun (WGS) entry which is preliminary data.</text>
</comment>
<dbReference type="SUPFAM" id="SSF56037">
    <property type="entry name" value="PheT/TilS domain"/>
    <property type="match status" value="1"/>
</dbReference>
<dbReference type="Proteomes" id="UP000030103">
    <property type="component" value="Unassembled WGS sequence"/>
</dbReference>
<protein>
    <recommendedName>
        <fullName evidence="1">B3/B4 tRNA-binding domain-containing protein</fullName>
    </recommendedName>
</protein>
<proteinExistence type="predicted"/>
<dbReference type="SMART" id="SM00873">
    <property type="entry name" value="B3_4"/>
    <property type="match status" value="1"/>
</dbReference>
<dbReference type="InterPro" id="IPR005146">
    <property type="entry name" value="B3/B4_tRNA-bd"/>
</dbReference>
<evidence type="ECO:0000313" key="2">
    <source>
        <dbReference type="EMBL" id="KGN75077.1"/>
    </source>
</evidence>
<dbReference type="OrthoDB" id="9789812at2"/>
<feature type="domain" description="B3/B4 tRNA-binding" evidence="1">
    <location>
        <begin position="66"/>
        <end position="217"/>
    </location>
</feature>
<keyword evidence="3" id="KW-1185">Reference proteome</keyword>
<dbReference type="PANTHER" id="PTHR39209:SF2">
    <property type="entry name" value="CYTOPLASMIC PROTEIN"/>
    <property type="match status" value="1"/>
</dbReference>
<dbReference type="GO" id="GO:0004826">
    <property type="term" value="F:phenylalanine-tRNA ligase activity"/>
    <property type="evidence" value="ECO:0007669"/>
    <property type="project" value="InterPro"/>
</dbReference>
<name>A0A0A2EBP6_9PORP</name>
<dbReference type="Gene3D" id="3.50.40.10">
    <property type="entry name" value="Phenylalanyl-trna Synthetase, Chain B, domain 3"/>
    <property type="match status" value="1"/>
</dbReference>
<organism evidence="2 3">
    <name type="scientific">Porphyromonas macacae</name>
    <dbReference type="NCBI Taxonomy" id="28115"/>
    <lineage>
        <taxon>Bacteria</taxon>
        <taxon>Pseudomonadati</taxon>
        <taxon>Bacteroidota</taxon>
        <taxon>Bacteroidia</taxon>
        <taxon>Bacteroidales</taxon>
        <taxon>Porphyromonadaceae</taxon>
        <taxon>Porphyromonas</taxon>
    </lineage>
</organism>
<dbReference type="InterPro" id="IPR020825">
    <property type="entry name" value="Phe-tRNA_synthase-like_B3/B4"/>
</dbReference>
<sequence>MLKIPRVSFSDSFANACPLFRVGVVACDLIDTVREEALYKEIDIAACELREKYDVGAVKQLPAIFSTRMAYKRCGKDPNRYRPASEQLCRRIINGNGVYRVHPLVDLGNLISIKTGYSIGMFDRTKISGDDILLRIGTSKDVFYGIGRGLLNIEDLPVYVDSESPFATPTSDHERTKILGNTTKVLIFVNDFGTKDIPMQEEDMLSMALSLTKELLYKYCTLEEYRQTCYQVFI</sequence>
<dbReference type="EMBL" id="JRFA01000009">
    <property type="protein sequence ID" value="KGN75077.1"/>
    <property type="molecule type" value="Genomic_DNA"/>
</dbReference>
<dbReference type="GO" id="GO:0003723">
    <property type="term" value="F:RNA binding"/>
    <property type="evidence" value="ECO:0007669"/>
    <property type="project" value="InterPro"/>
</dbReference>
<dbReference type="eggNOG" id="COG3382">
    <property type="taxonomic scope" value="Bacteria"/>
</dbReference>